<evidence type="ECO:0000259" key="1">
    <source>
        <dbReference type="PROSITE" id="PS50943"/>
    </source>
</evidence>
<proteinExistence type="predicted"/>
<evidence type="ECO:0000313" key="3">
    <source>
        <dbReference type="Proteomes" id="UP000309885"/>
    </source>
</evidence>
<gene>
    <name evidence="2" type="ORF">FEI15_05990</name>
</gene>
<organism evidence="2 3">
    <name type="scientific">Lacticaseibacillus zeae</name>
    <name type="common">Lactobacillus zeae</name>
    <dbReference type="NCBI Taxonomy" id="57037"/>
    <lineage>
        <taxon>Bacteria</taxon>
        <taxon>Bacillati</taxon>
        <taxon>Bacillota</taxon>
        <taxon>Bacilli</taxon>
        <taxon>Lactobacillales</taxon>
        <taxon>Lactobacillaceae</taxon>
        <taxon>Lacticaseibacillus</taxon>
    </lineage>
</organism>
<protein>
    <submittedName>
        <fullName evidence="2">Helix-turn-helix transcriptional regulator</fullName>
    </submittedName>
</protein>
<dbReference type="Gene3D" id="1.10.260.40">
    <property type="entry name" value="lambda repressor-like DNA-binding domains"/>
    <property type="match status" value="1"/>
</dbReference>
<dbReference type="PROSITE" id="PS50943">
    <property type="entry name" value="HTH_CROC1"/>
    <property type="match status" value="1"/>
</dbReference>
<name>A0A5R8LSD7_LACZE</name>
<dbReference type="Proteomes" id="UP000309885">
    <property type="component" value="Unassembled WGS sequence"/>
</dbReference>
<dbReference type="InterPro" id="IPR010982">
    <property type="entry name" value="Lambda_DNA-bd_dom_sf"/>
</dbReference>
<evidence type="ECO:0000313" key="2">
    <source>
        <dbReference type="EMBL" id="TLF40172.1"/>
    </source>
</evidence>
<dbReference type="InterPro" id="IPR001387">
    <property type="entry name" value="Cro/C1-type_HTH"/>
</dbReference>
<accession>A0A5R8LSD7</accession>
<dbReference type="SUPFAM" id="SSF47413">
    <property type="entry name" value="lambda repressor-like DNA-binding domains"/>
    <property type="match status" value="1"/>
</dbReference>
<dbReference type="GO" id="GO:0003677">
    <property type="term" value="F:DNA binding"/>
    <property type="evidence" value="ECO:0007669"/>
    <property type="project" value="InterPro"/>
</dbReference>
<dbReference type="EMBL" id="VBWO01000004">
    <property type="protein sequence ID" value="TLF40172.1"/>
    <property type="molecule type" value="Genomic_DNA"/>
</dbReference>
<dbReference type="RefSeq" id="WP_138130504.1">
    <property type="nucleotide sequence ID" value="NZ_VBWO01000004.1"/>
</dbReference>
<feature type="domain" description="HTH cro/C1-type" evidence="1">
    <location>
        <begin position="6"/>
        <end position="61"/>
    </location>
</feature>
<dbReference type="SMART" id="SM00530">
    <property type="entry name" value="HTH_XRE"/>
    <property type="match status" value="1"/>
</dbReference>
<dbReference type="AlphaFoldDB" id="A0A5R8LSD7"/>
<sequence>MIRFALNQLLAQKHRTILDVYRATGLTRSTLTNLAKGTSRTIAFTTVDKLCRDLDVTPNDLLEFVSATMTIATHIEATAPVPEPSLLSDRNRLKWPLTVDVTIQTKSNSITFAYAGTVYWATSHKATDPLRIELAITKATAAIAVAWFQQLSAAFADDVKQMIPTRHKVNVNELVATSESN</sequence>
<reference evidence="2 3" key="1">
    <citation type="submission" date="2019-05" db="EMBL/GenBank/DDBJ databases">
        <title>Genome-based reclassification of Lactobacillus casei as Lactobacillus casei subsp. casei. subsp.nov., description of Lactobacillus casei subsp. zeae subsp. nov., and emended description of Lactobacillus casei.</title>
        <authorList>
            <person name="Huang C.-H."/>
        </authorList>
    </citation>
    <scope>NUCLEOTIDE SEQUENCE [LARGE SCALE GENOMIC DNA]</scope>
    <source>
        <strain evidence="2 3">CRBIP24.44</strain>
    </source>
</reference>
<comment type="caution">
    <text evidence="2">The sequence shown here is derived from an EMBL/GenBank/DDBJ whole genome shotgun (WGS) entry which is preliminary data.</text>
</comment>
<dbReference type="Pfam" id="PF13443">
    <property type="entry name" value="HTH_26"/>
    <property type="match status" value="1"/>
</dbReference>